<evidence type="ECO:0000313" key="1">
    <source>
        <dbReference type="EMBL" id="BDI31345.1"/>
    </source>
</evidence>
<dbReference type="KEGG" id="ccot:CCAX7_33960"/>
<accession>A0A402CYI8</accession>
<protein>
    <submittedName>
        <fullName evidence="1">Uncharacterized protein</fullName>
    </submittedName>
</protein>
<keyword evidence="2" id="KW-1185">Reference proteome</keyword>
<reference evidence="1 2" key="1">
    <citation type="journal article" date="2019" name="Int. J. Syst. Evol. Microbiol.">
        <title>Capsulimonas corticalis gen. nov., sp. nov., an aerobic capsulated bacterium, of a novel bacterial order, Capsulimonadales ord. nov., of the class Armatimonadia of the phylum Armatimonadetes.</title>
        <authorList>
            <person name="Li J."/>
            <person name="Kudo C."/>
            <person name="Tonouchi A."/>
        </authorList>
    </citation>
    <scope>NUCLEOTIDE SEQUENCE [LARGE SCALE GENOMIC DNA]</scope>
    <source>
        <strain evidence="1 2">AX-7</strain>
    </source>
</reference>
<dbReference type="Proteomes" id="UP000287394">
    <property type="component" value="Chromosome"/>
</dbReference>
<dbReference type="AlphaFoldDB" id="A0A402CYI8"/>
<name>A0A402CYI8_9BACT</name>
<proteinExistence type="predicted"/>
<dbReference type="RefSeq" id="WP_165864325.1">
    <property type="nucleotide sequence ID" value="NZ_AP025739.1"/>
</dbReference>
<dbReference type="EMBL" id="AP025739">
    <property type="protein sequence ID" value="BDI31345.1"/>
    <property type="molecule type" value="Genomic_DNA"/>
</dbReference>
<organism evidence="1 2">
    <name type="scientific">Capsulimonas corticalis</name>
    <dbReference type="NCBI Taxonomy" id="2219043"/>
    <lineage>
        <taxon>Bacteria</taxon>
        <taxon>Bacillati</taxon>
        <taxon>Armatimonadota</taxon>
        <taxon>Armatimonadia</taxon>
        <taxon>Capsulimonadales</taxon>
        <taxon>Capsulimonadaceae</taxon>
        <taxon>Capsulimonas</taxon>
    </lineage>
</organism>
<sequence>MFLWIIAGYCASAVAFYAYITATARPEPQESTAVVIDIDEWRNRQNEQKRRAA</sequence>
<gene>
    <name evidence="1" type="ORF">CCAX7_33960</name>
</gene>
<evidence type="ECO:0000313" key="2">
    <source>
        <dbReference type="Proteomes" id="UP000287394"/>
    </source>
</evidence>